<dbReference type="PANTHER" id="PTHR33993:SF5">
    <property type="entry name" value="GLYOXALASE"/>
    <property type="match status" value="1"/>
</dbReference>
<dbReference type="InterPro" id="IPR041581">
    <property type="entry name" value="Glyoxalase_6"/>
</dbReference>
<dbReference type="InterPro" id="IPR052164">
    <property type="entry name" value="Anthracycline_SecMetBiosynth"/>
</dbReference>
<sequence length="124" mass="14170">MQKVTGIGGLFFRSETPRELATWYHTHLGISTVPDNYDDPGWQQQAGTTVFAPFEQTSDYFGNPDKVWMINFRVDDLNAMVQQLRNAGIEVTVDEQTYPNGRFARLTDPEGNPIELWEPATDMR</sequence>
<accession>A0A346NIC6</accession>
<proteinExistence type="predicted"/>
<dbReference type="InterPro" id="IPR037523">
    <property type="entry name" value="VOC_core"/>
</dbReference>
<dbReference type="EMBL" id="CP031769">
    <property type="protein sequence ID" value="AXR05283.1"/>
    <property type="molecule type" value="Genomic_DNA"/>
</dbReference>
<dbReference type="AlphaFoldDB" id="A0A346NIC6"/>
<dbReference type="Pfam" id="PF18029">
    <property type="entry name" value="Glyoxalase_6"/>
    <property type="match status" value="1"/>
</dbReference>
<dbReference type="PROSITE" id="PS51819">
    <property type="entry name" value="VOC"/>
    <property type="match status" value="1"/>
</dbReference>
<protein>
    <submittedName>
        <fullName evidence="2">VOC family protein</fullName>
    </submittedName>
</protein>
<dbReference type="InterPro" id="IPR029068">
    <property type="entry name" value="Glyas_Bleomycin-R_OHBP_Dase"/>
</dbReference>
<evidence type="ECO:0000313" key="3">
    <source>
        <dbReference type="Proteomes" id="UP000262073"/>
    </source>
</evidence>
<reference evidence="2 3" key="1">
    <citation type="submission" date="2018-08" db="EMBL/GenBank/DDBJ databases">
        <title>Salinimonas sediminis sp. nov., a piezophilic bacterium isolated from a deep-sea sediment sample from the New Britain Trench.</title>
        <authorList>
            <person name="Cao J."/>
        </authorList>
    </citation>
    <scope>NUCLEOTIDE SEQUENCE [LARGE SCALE GENOMIC DNA]</scope>
    <source>
        <strain evidence="2 3">N102</strain>
    </source>
</reference>
<evidence type="ECO:0000259" key="1">
    <source>
        <dbReference type="PROSITE" id="PS51819"/>
    </source>
</evidence>
<name>A0A346NIC6_9ALTE</name>
<feature type="domain" description="VOC" evidence="1">
    <location>
        <begin position="6"/>
        <end position="119"/>
    </location>
</feature>
<dbReference type="OrthoDB" id="9799428at2"/>
<dbReference type="Proteomes" id="UP000262073">
    <property type="component" value="Chromosome"/>
</dbReference>
<dbReference type="KEGG" id="salm:D0Y50_02190"/>
<dbReference type="SUPFAM" id="SSF54593">
    <property type="entry name" value="Glyoxalase/Bleomycin resistance protein/Dihydroxybiphenyl dioxygenase"/>
    <property type="match status" value="1"/>
</dbReference>
<dbReference type="PANTHER" id="PTHR33993">
    <property type="entry name" value="GLYOXALASE-RELATED"/>
    <property type="match status" value="1"/>
</dbReference>
<dbReference type="Gene3D" id="3.10.180.10">
    <property type="entry name" value="2,3-Dihydroxybiphenyl 1,2-Dioxygenase, domain 1"/>
    <property type="match status" value="1"/>
</dbReference>
<dbReference type="RefSeq" id="WP_117315273.1">
    <property type="nucleotide sequence ID" value="NZ_CP031769.1"/>
</dbReference>
<keyword evidence="3" id="KW-1185">Reference proteome</keyword>
<gene>
    <name evidence="2" type="ORF">D0Y50_02190</name>
</gene>
<organism evidence="2 3">
    <name type="scientific">Salinimonas sediminis</name>
    <dbReference type="NCBI Taxonomy" id="2303538"/>
    <lineage>
        <taxon>Bacteria</taxon>
        <taxon>Pseudomonadati</taxon>
        <taxon>Pseudomonadota</taxon>
        <taxon>Gammaproteobacteria</taxon>
        <taxon>Alteromonadales</taxon>
        <taxon>Alteromonadaceae</taxon>
        <taxon>Alteromonas/Salinimonas group</taxon>
        <taxon>Salinimonas</taxon>
    </lineage>
</organism>
<evidence type="ECO:0000313" key="2">
    <source>
        <dbReference type="EMBL" id="AXR05283.1"/>
    </source>
</evidence>